<feature type="transmembrane region" description="Helical" evidence="2">
    <location>
        <begin position="61"/>
        <end position="82"/>
    </location>
</feature>
<dbReference type="Proteomes" id="UP000830115">
    <property type="component" value="Chromosome"/>
</dbReference>
<evidence type="ECO:0000256" key="2">
    <source>
        <dbReference type="SAM" id="Phobius"/>
    </source>
</evidence>
<proteinExistence type="predicted"/>
<dbReference type="PROSITE" id="PS51318">
    <property type="entry name" value="TAT"/>
    <property type="match status" value="1"/>
</dbReference>
<keyword evidence="2" id="KW-1133">Transmembrane helix</keyword>
<accession>A0ABY4MBP6</accession>
<keyword evidence="2" id="KW-0472">Membrane</keyword>
<evidence type="ECO:0000313" key="5">
    <source>
        <dbReference type="Proteomes" id="UP000830115"/>
    </source>
</evidence>
<gene>
    <name evidence="4" type="ORF">K9S39_25735</name>
</gene>
<feature type="signal peptide" evidence="3">
    <location>
        <begin position="1"/>
        <end position="31"/>
    </location>
</feature>
<dbReference type="RefSeq" id="WP_248865659.1">
    <property type="nucleotide sequence ID" value="NZ_CP086322.1"/>
</dbReference>
<dbReference type="InterPro" id="IPR006311">
    <property type="entry name" value="TAT_signal"/>
</dbReference>
<protein>
    <recommendedName>
        <fullName evidence="6">Secreted protein</fullName>
    </recommendedName>
</protein>
<feature type="region of interest" description="Disordered" evidence="1">
    <location>
        <begin position="86"/>
        <end position="108"/>
    </location>
</feature>
<reference evidence="4" key="1">
    <citation type="submission" date="2021-10" db="EMBL/GenBank/DDBJ databases">
        <title>Streptomyces nigrumlapis sp.nov.,an antimicrobial producing actinobacterium isolated from Black Gobi rocks.</title>
        <authorList>
            <person name="Wen Y."/>
            <person name="Zhang W."/>
            <person name="Liu X.G."/>
        </authorList>
    </citation>
    <scope>NUCLEOTIDE SEQUENCE</scope>
    <source>
        <strain evidence="4">ST13-2-2</strain>
    </source>
</reference>
<evidence type="ECO:0000256" key="3">
    <source>
        <dbReference type="SAM" id="SignalP"/>
    </source>
</evidence>
<keyword evidence="3" id="KW-0732">Signal</keyword>
<evidence type="ECO:0000256" key="1">
    <source>
        <dbReference type="SAM" id="MobiDB-lite"/>
    </source>
</evidence>
<sequence>MSAQRRSVIRTAAVATGALAVLLLPAGAAFAADSTAPAGGRTSIMLPENGLAGLAEKAGHLPAAGLIGGGGALGAAGAGLAVHRRRQGMQAMAGPSTASRQGGRTQRA</sequence>
<evidence type="ECO:0000313" key="4">
    <source>
        <dbReference type="EMBL" id="UQA94807.1"/>
    </source>
</evidence>
<dbReference type="EMBL" id="CP086322">
    <property type="protein sequence ID" value="UQA94807.1"/>
    <property type="molecule type" value="Genomic_DNA"/>
</dbReference>
<name>A0ABY4MBP6_9ACTN</name>
<organism evidence="4 5">
    <name type="scientific">Streptomyces halobius</name>
    <dbReference type="NCBI Taxonomy" id="2879846"/>
    <lineage>
        <taxon>Bacteria</taxon>
        <taxon>Bacillati</taxon>
        <taxon>Actinomycetota</taxon>
        <taxon>Actinomycetes</taxon>
        <taxon>Kitasatosporales</taxon>
        <taxon>Streptomycetaceae</taxon>
        <taxon>Streptomyces</taxon>
    </lineage>
</organism>
<keyword evidence="2" id="KW-0812">Transmembrane</keyword>
<feature type="compositionally biased region" description="Polar residues" evidence="1">
    <location>
        <begin position="96"/>
        <end position="108"/>
    </location>
</feature>
<keyword evidence="5" id="KW-1185">Reference proteome</keyword>
<evidence type="ECO:0008006" key="6">
    <source>
        <dbReference type="Google" id="ProtNLM"/>
    </source>
</evidence>
<feature type="chain" id="PRO_5047193785" description="Secreted protein" evidence="3">
    <location>
        <begin position="32"/>
        <end position="108"/>
    </location>
</feature>